<name>A0A0F9YVR9_9ZZZZ</name>
<dbReference type="InterPro" id="IPR041698">
    <property type="entry name" value="Methyltransf_25"/>
</dbReference>
<comment type="caution">
    <text evidence="4">The sequence shown here is derived from an EMBL/GenBank/DDBJ whole genome shotgun (WGS) entry which is preliminary data.</text>
</comment>
<proteinExistence type="inferred from homology"/>
<protein>
    <recommendedName>
        <fullName evidence="3">Methyltransferase domain-containing protein</fullName>
    </recommendedName>
</protein>
<dbReference type="InterPro" id="IPR029063">
    <property type="entry name" value="SAM-dependent_MTases_sf"/>
</dbReference>
<keyword evidence="2" id="KW-0949">S-adenosyl-L-methionine</keyword>
<dbReference type="CDD" id="cd02440">
    <property type="entry name" value="AdoMet_MTases"/>
    <property type="match status" value="1"/>
</dbReference>
<evidence type="ECO:0000256" key="1">
    <source>
        <dbReference type="ARBA" id="ARBA00022679"/>
    </source>
</evidence>
<dbReference type="InterPro" id="IPR005271">
    <property type="entry name" value="CmoA"/>
</dbReference>
<evidence type="ECO:0000259" key="3">
    <source>
        <dbReference type="Pfam" id="PF13649"/>
    </source>
</evidence>
<organism evidence="4">
    <name type="scientific">marine sediment metagenome</name>
    <dbReference type="NCBI Taxonomy" id="412755"/>
    <lineage>
        <taxon>unclassified sequences</taxon>
        <taxon>metagenomes</taxon>
        <taxon>ecological metagenomes</taxon>
    </lineage>
</organism>
<dbReference type="AlphaFoldDB" id="A0A0F9YVR9"/>
<reference evidence="4" key="1">
    <citation type="journal article" date="2015" name="Nature">
        <title>Complex archaea that bridge the gap between prokaryotes and eukaryotes.</title>
        <authorList>
            <person name="Spang A."/>
            <person name="Saw J.H."/>
            <person name="Jorgensen S.L."/>
            <person name="Zaremba-Niedzwiedzka K."/>
            <person name="Martijn J."/>
            <person name="Lind A.E."/>
            <person name="van Eijk R."/>
            <person name="Schleper C."/>
            <person name="Guy L."/>
            <person name="Ettema T.J."/>
        </authorList>
    </citation>
    <scope>NUCLEOTIDE SEQUENCE</scope>
</reference>
<dbReference type="PANTHER" id="PTHR43861:SF2">
    <property type="entry name" value="CARBOXY-S-ADENOSYL-L-METHIONINE SYNTHASE"/>
    <property type="match status" value="1"/>
</dbReference>
<evidence type="ECO:0000313" key="4">
    <source>
        <dbReference type="EMBL" id="KKO08974.1"/>
    </source>
</evidence>
<evidence type="ECO:0000256" key="2">
    <source>
        <dbReference type="ARBA" id="ARBA00022691"/>
    </source>
</evidence>
<dbReference type="NCBIfam" id="TIGR00740">
    <property type="entry name" value="carboxy-S-adenosyl-L-methionine synthase CmoA"/>
    <property type="match status" value="1"/>
</dbReference>
<accession>A0A0F9YVR9</accession>
<dbReference type="Gene3D" id="3.40.50.150">
    <property type="entry name" value="Vaccinia Virus protein VP39"/>
    <property type="match status" value="1"/>
</dbReference>
<dbReference type="PIRSF" id="PIRSF006325">
    <property type="entry name" value="MeTrfase_bac"/>
    <property type="match status" value="1"/>
</dbReference>
<sequence length="246" mass="27040">MTTSGIQHDNIFSSPQANSDFVFDEKVAAVFTDMINRSVPGYATILSMIGVLSARYVTPGSCIYDLGCSLGGASLAMAHQIPHRDYQLFAIDNSPAMVTRLEKALAEPESAQLPVTVLCEDVCESQISNASVVVLNFTLQFIAPAKRAALIQKISDGLKPGGILILSEKIRFPAPSLNELFIDLYHEFKMARGYSELEVSQKRAALENVLIPETINDHKQRLQDAGFQSCDVWFQCFNFASMVAVR</sequence>
<dbReference type="SUPFAM" id="SSF53335">
    <property type="entry name" value="S-adenosyl-L-methionine-dependent methyltransferases"/>
    <property type="match status" value="1"/>
</dbReference>
<gene>
    <name evidence="4" type="ORF">LCGC14_0040930</name>
</gene>
<keyword evidence="1" id="KW-0808">Transferase</keyword>
<dbReference type="GO" id="GO:0016740">
    <property type="term" value="F:transferase activity"/>
    <property type="evidence" value="ECO:0007669"/>
    <property type="project" value="UniProtKB-KW"/>
</dbReference>
<feature type="domain" description="Methyltransferase" evidence="3">
    <location>
        <begin position="63"/>
        <end position="162"/>
    </location>
</feature>
<dbReference type="Pfam" id="PF13649">
    <property type="entry name" value="Methyltransf_25"/>
    <property type="match status" value="1"/>
</dbReference>
<dbReference type="GO" id="GO:0002098">
    <property type="term" value="P:tRNA wobble uridine modification"/>
    <property type="evidence" value="ECO:0007669"/>
    <property type="project" value="InterPro"/>
</dbReference>
<dbReference type="PANTHER" id="PTHR43861">
    <property type="entry name" value="TRANS-ACONITATE 2-METHYLTRANSFERASE-RELATED"/>
    <property type="match status" value="1"/>
</dbReference>
<dbReference type="EMBL" id="LAZR01000008">
    <property type="protein sequence ID" value="KKO08974.1"/>
    <property type="molecule type" value="Genomic_DNA"/>
</dbReference>
<dbReference type="HAMAP" id="MF_01589">
    <property type="entry name" value="Cx_SAM_synthase"/>
    <property type="match status" value="1"/>
</dbReference>